<accession>A0ABR4QKT5</accession>
<protein>
    <submittedName>
        <fullName evidence="1">Uncharacterized protein</fullName>
    </submittedName>
</protein>
<gene>
    <name evidence="1" type="ORF">TcWFU_003970</name>
</gene>
<dbReference type="Proteomes" id="UP001651158">
    <property type="component" value="Unassembled WGS sequence"/>
</dbReference>
<dbReference type="EMBL" id="JAKROA010000002">
    <property type="protein sequence ID" value="KAL5110173.1"/>
    <property type="molecule type" value="Genomic_DNA"/>
</dbReference>
<comment type="caution">
    <text evidence="1">The sequence shown here is derived from an EMBL/GenBank/DDBJ whole genome shotgun (WGS) entry which is preliminary data.</text>
</comment>
<proteinExistence type="predicted"/>
<evidence type="ECO:0000313" key="2">
    <source>
        <dbReference type="Proteomes" id="UP001651158"/>
    </source>
</evidence>
<evidence type="ECO:0000313" key="1">
    <source>
        <dbReference type="EMBL" id="KAL5110173.1"/>
    </source>
</evidence>
<organism evidence="1 2">
    <name type="scientific">Taenia crassiceps</name>
    <dbReference type="NCBI Taxonomy" id="6207"/>
    <lineage>
        <taxon>Eukaryota</taxon>
        <taxon>Metazoa</taxon>
        <taxon>Spiralia</taxon>
        <taxon>Lophotrochozoa</taxon>
        <taxon>Platyhelminthes</taxon>
        <taxon>Cestoda</taxon>
        <taxon>Eucestoda</taxon>
        <taxon>Cyclophyllidea</taxon>
        <taxon>Taeniidae</taxon>
        <taxon>Taenia</taxon>
    </lineage>
</organism>
<reference evidence="1 2" key="1">
    <citation type="journal article" date="2022" name="Front. Cell. Infect. Microbiol.">
        <title>The Genomes of Two Strains of Taenia crassiceps the Animal Model for the Study of Human Cysticercosis.</title>
        <authorList>
            <person name="Bobes R.J."/>
            <person name="Estrada K."/>
            <person name="Rios-Valencia D.G."/>
            <person name="Calderon-Gallegos A."/>
            <person name="de la Torre P."/>
            <person name="Carrero J.C."/>
            <person name="Sanchez-Flores A."/>
            <person name="Laclette J.P."/>
        </authorList>
    </citation>
    <scope>NUCLEOTIDE SEQUENCE [LARGE SCALE GENOMIC DNA]</scope>
    <source>
        <strain evidence="1">WFUcys</strain>
    </source>
</reference>
<keyword evidence="2" id="KW-1185">Reference proteome</keyword>
<sequence>MEKLEVIPGVFSTTDNSDVIARTEGEQTNREFTLTREQRCEVIRAMTLQTIGTPDLSDLHFPGVEHAIQCAKHFEDDVYSKASGIDQYVYPIANYANLRGAL</sequence>
<name>A0ABR4QKT5_9CEST</name>